<accession>A5B1X0</accession>
<dbReference type="EMBL" id="AM443753">
    <property type="protein sequence ID" value="CAN67421.1"/>
    <property type="molecule type" value="Genomic_DNA"/>
</dbReference>
<organism evidence="1">
    <name type="scientific">Vitis vinifera</name>
    <name type="common">Grape</name>
    <dbReference type="NCBI Taxonomy" id="29760"/>
    <lineage>
        <taxon>Eukaryota</taxon>
        <taxon>Viridiplantae</taxon>
        <taxon>Streptophyta</taxon>
        <taxon>Embryophyta</taxon>
        <taxon>Tracheophyta</taxon>
        <taxon>Spermatophyta</taxon>
        <taxon>Magnoliopsida</taxon>
        <taxon>eudicotyledons</taxon>
        <taxon>Gunneridae</taxon>
        <taxon>Pentapetalae</taxon>
        <taxon>rosids</taxon>
        <taxon>Vitales</taxon>
        <taxon>Vitaceae</taxon>
        <taxon>Viteae</taxon>
        <taxon>Vitis</taxon>
    </lineage>
</organism>
<sequence>MPFSQQLRSEFRSCEMRVPVLRSGTRVPKPLSQLRNTLRNGTFGAKSRFSTSQWISQLRNGCYCTAKWHSCAKTTFAAAKYPRRDFYSVAEWFRNKTLTSQEFPSLCEIS</sequence>
<protein>
    <submittedName>
        <fullName evidence="1">Uncharacterized protein</fullName>
    </submittedName>
</protein>
<gene>
    <name evidence="1" type="ORF">VITISV_012574</name>
</gene>
<reference evidence="1" key="1">
    <citation type="journal article" date="2007" name="PLoS ONE">
        <title>The first genome sequence of an elite grapevine cultivar (Pinot noir Vitis vinifera L.): coping with a highly heterozygous genome.</title>
        <authorList>
            <person name="Velasco R."/>
            <person name="Zharkikh A."/>
            <person name="Troggio M."/>
            <person name="Cartwright D.A."/>
            <person name="Cestaro A."/>
            <person name="Pruss D."/>
            <person name="Pindo M."/>
            <person name="FitzGerald L.M."/>
            <person name="Vezzulli S."/>
            <person name="Reid J."/>
            <person name="Malacarne G."/>
            <person name="Iliev D."/>
            <person name="Coppola G."/>
            <person name="Wardell B."/>
            <person name="Micheletti D."/>
            <person name="Macalma T."/>
            <person name="Facci M."/>
            <person name="Mitchell J.T."/>
            <person name="Perazzolli M."/>
            <person name="Eldredge G."/>
            <person name="Gatto P."/>
            <person name="Oyzerski R."/>
            <person name="Moretto M."/>
            <person name="Gutin N."/>
            <person name="Stefanini M."/>
            <person name="Chen Y."/>
            <person name="Segala C."/>
            <person name="Davenport C."/>
            <person name="Dematte L."/>
            <person name="Mraz A."/>
            <person name="Battilana J."/>
            <person name="Stormo K."/>
            <person name="Costa F."/>
            <person name="Tao Q."/>
            <person name="Si-Ammour A."/>
            <person name="Harkins T."/>
            <person name="Lackey A."/>
            <person name="Perbost C."/>
            <person name="Taillon B."/>
            <person name="Stella A."/>
            <person name="Solovyev V."/>
            <person name="Fawcett J.A."/>
            <person name="Sterck L."/>
            <person name="Vandepoele K."/>
            <person name="Grando S.M."/>
            <person name="Toppo S."/>
            <person name="Moser C."/>
            <person name="Lanchbury J."/>
            <person name="Bogden R."/>
            <person name="Skolnick M."/>
            <person name="Sgaramella V."/>
            <person name="Bhatnagar S.K."/>
            <person name="Fontana P."/>
            <person name="Gutin A."/>
            <person name="Van de Peer Y."/>
            <person name="Salamini F."/>
            <person name="Viola R."/>
        </authorList>
    </citation>
    <scope>NUCLEOTIDE SEQUENCE</scope>
</reference>
<evidence type="ECO:0000313" key="1">
    <source>
        <dbReference type="EMBL" id="CAN67421.1"/>
    </source>
</evidence>
<name>A5B1X0_VITVI</name>
<proteinExistence type="predicted"/>
<dbReference type="AlphaFoldDB" id="A5B1X0"/>